<accession>A0A8G1A205</accession>
<name>A0A8G1A205_9EURY</name>
<keyword evidence="2" id="KW-0067">ATP-binding</keyword>
<sequence>MSSVYAALHPTLKNVLAHRLGWTDLRPVQEEACRAAAEGADLLVVAGTAGGKTEAALIPVVDAALKGGYPGVVCLCLFPLKALINDQAARVEEFCTPAGLSVTRWHGDVGRGERSWAGGDPPHLLLTTPESLEVILLDKGLRTALKNLRFVIVDELHAFAGDLRGVQVRCLLDRLDEVAGRPLQRIGLSATVGNPDEILDWFSGPGRRRRIVAVPAPPGKKQFSFTVARDREERARAVARLVAGQRALVFVGSRSQAEGLAGDLADKVERLSVHHSSLSPAMRRAAEESLGGVGSPCVICTSTLELGIDIGGLDLVVQVGPPPSVSSFLQRLGRTGRRGTPARMAFVLGDGLDLLIAVATVEAAANHEVEPLVPPRAPYPVLVQQLFLALLARGRAPSPSLVAHLCRFTPFKGMESEVRLILEHLLDTGHLVADRNVLMLGPEAERTLSRSHWVDLLSVFAPAAAYRALTPEGEAVGDLDARFVAGGAGTVCTLGGRRWRVIALDHDYQIATVVPAGGSPAASDRRPFWSGTGAPLSPVVAASVRRLLGRGRSVLPLSRAEQATVGGFAQEIGAAVPQDRFLVLERSEGIVVLSFHGGRFNRVLAAVLSTVLPDGPKVRPADLWLLIEGMTGPDPAGEVAAALDATKALEEDEVTAALPFPDPEEWKFGPLLPREIFARMAAADRHDSQGFVSIMKREDIFMV</sequence>
<dbReference type="InterPro" id="IPR052511">
    <property type="entry name" value="ATP-dep_Helicase"/>
</dbReference>
<dbReference type="PANTHER" id="PTHR47962:SF5">
    <property type="entry name" value="ATP-DEPENDENT HELICASE LHR-RELATED"/>
    <property type="match status" value="1"/>
</dbReference>
<dbReference type="InterPro" id="IPR027417">
    <property type="entry name" value="P-loop_NTPase"/>
</dbReference>
<dbReference type="GO" id="GO:0004386">
    <property type="term" value="F:helicase activity"/>
    <property type="evidence" value="ECO:0007669"/>
    <property type="project" value="UniProtKB-KW"/>
</dbReference>
<organism evidence="5 6">
    <name type="scientific">Methanofollis formosanus</name>
    <dbReference type="NCBI Taxonomy" id="299308"/>
    <lineage>
        <taxon>Archaea</taxon>
        <taxon>Methanobacteriati</taxon>
        <taxon>Methanobacteriota</taxon>
        <taxon>Stenosarchaea group</taxon>
        <taxon>Methanomicrobia</taxon>
        <taxon>Methanomicrobiales</taxon>
        <taxon>Methanomicrobiaceae</taxon>
        <taxon>Methanofollis</taxon>
    </lineage>
</organism>
<evidence type="ECO:0000259" key="3">
    <source>
        <dbReference type="PROSITE" id="PS51192"/>
    </source>
</evidence>
<proteinExistence type="predicted"/>
<dbReference type="Gene3D" id="3.40.50.300">
    <property type="entry name" value="P-loop containing nucleotide triphosphate hydrolases"/>
    <property type="match status" value="2"/>
</dbReference>
<dbReference type="GO" id="GO:0140097">
    <property type="term" value="F:catalytic activity, acting on DNA"/>
    <property type="evidence" value="ECO:0007669"/>
    <property type="project" value="UniProtKB-ARBA"/>
</dbReference>
<keyword evidence="1" id="KW-0547">Nucleotide-binding</keyword>
<keyword evidence="5" id="KW-0378">Hydrolase</keyword>
<evidence type="ECO:0000313" key="6">
    <source>
        <dbReference type="Proteomes" id="UP000826709"/>
    </source>
</evidence>
<feature type="domain" description="Helicase ATP-binding" evidence="3">
    <location>
        <begin position="33"/>
        <end position="210"/>
    </location>
</feature>
<gene>
    <name evidence="5" type="ORF">E2N92_09055</name>
</gene>
<protein>
    <submittedName>
        <fullName evidence="5">DEAD/DEAH box helicase</fullName>
    </submittedName>
</protein>
<dbReference type="InterPro" id="IPR001650">
    <property type="entry name" value="Helicase_C-like"/>
</dbReference>
<dbReference type="InterPro" id="IPR011545">
    <property type="entry name" value="DEAD/DEAH_box_helicase_dom"/>
</dbReference>
<dbReference type="Proteomes" id="UP000826709">
    <property type="component" value="Chromosome"/>
</dbReference>
<evidence type="ECO:0000256" key="2">
    <source>
        <dbReference type="ARBA" id="ARBA00022840"/>
    </source>
</evidence>
<dbReference type="PANTHER" id="PTHR47962">
    <property type="entry name" value="ATP-DEPENDENT HELICASE LHR-RELATED-RELATED"/>
    <property type="match status" value="1"/>
</dbReference>
<evidence type="ECO:0000259" key="4">
    <source>
        <dbReference type="PROSITE" id="PS51194"/>
    </source>
</evidence>
<dbReference type="InterPro" id="IPR014001">
    <property type="entry name" value="Helicase_ATP-bd"/>
</dbReference>
<dbReference type="SMART" id="SM00487">
    <property type="entry name" value="DEXDc"/>
    <property type="match status" value="1"/>
</dbReference>
<keyword evidence="5" id="KW-0347">Helicase</keyword>
<dbReference type="GO" id="GO:0003677">
    <property type="term" value="F:DNA binding"/>
    <property type="evidence" value="ECO:0007669"/>
    <property type="project" value="TreeGrafter"/>
</dbReference>
<dbReference type="SUPFAM" id="SSF52540">
    <property type="entry name" value="P-loop containing nucleoside triphosphate hydrolases"/>
    <property type="match status" value="1"/>
</dbReference>
<dbReference type="Pfam" id="PF00271">
    <property type="entry name" value="Helicase_C"/>
    <property type="match status" value="1"/>
</dbReference>
<keyword evidence="6" id="KW-1185">Reference proteome</keyword>
<dbReference type="Pfam" id="PF00270">
    <property type="entry name" value="DEAD"/>
    <property type="match status" value="1"/>
</dbReference>
<feature type="domain" description="Helicase C-terminal" evidence="4">
    <location>
        <begin position="233"/>
        <end position="380"/>
    </location>
</feature>
<dbReference type="EMBL" id="CP037968">
    <property type="protein sequence ID" value="QYZ79566.1"/>
    <property type="molecule type" value="Genomic_DNA"/>
</dbReference>
<dbReference type="PROSITE" id="PS51192">
    <property type="entry name" value="HELICASE_ATP_BIND_1"/>
    <property type="match status" value="1"/>
</dbReference>
<evidence type="ECO:0000256" key="1">
    <source>
        <dbReference type="ARBA" id="ARBA00022741"/>
    </source>
</evidence>
<dbReference type="KEGG" id="mfk:E2N92_09055"/>
<dbReference type="GO" id="GO:0016887">
    <property type="term" value="F:ATP hydrolysis activity"/>
    <property type="evidence" value="ECO:0007669"/>
    <property type="project" value="TreeGrafter"/>
</dbReference>
<dbReference type="OrthoDB" id="372104at2157"/>
<dbReference type="GO" id="GO:0005524">
    <property type="term" value="F:ATP binding"/>
    <property type="evidence" value="ECO:0007669"/>
    <property type="project" value="UniProtKB-KW"/>
</dbReference>
<reference evidence="5" key="1">
    <citation type="journal article" date="2005" name="Int. J. Syst. Evol. Microbiol.">
        <title>Methanofollis formosanus sp. nov., isolated from a fish pond.</title>
        <authorList>
            <person name="Wu S.Y."/>
            <person name="Chen S.C."/>
            <person name="Lai M.C."/>
        </authorList>
    </citation>
    <scope>NUCLEOTIDE SEQUENCE</scope>
    <source>
        <strain evidence="5">ML15</strain>
    </source>
</reference>
<dbReference type="RefSeq" id="WP_220680873.1">
    <property type="nucleotide sequence ID" value="NZ_CP037968.1"/>
</dbReference>
<reference evidence="5" key="2">
    <citation type="submission" date="2019-03" db="EMBL/GenBank/DDBJ databases">
        <authorList>
            <person name="Chen S.-C."/>
            <person name="Wu S.-Y."/>
            <person name="Lai M.-C."/>
        </authorList>
    </citation>
    <scope>NUCLEOTIDE SEQUENCE</scope>
    <source>
        <strain evidence="5">ML15</strain>
    </source>
</reference>
<dbReference type="SMART" id="SM00490">
    <property type="entry name" value="HELICc"/>
    <property type="match status" value="1"/>
</dbReference>
<evidence type="ECO:0000313" key="5">
    <source>
        <dbReference type="EMBL" id="QYZ79566.1"/>
    </source>
</evidence>
<dbReference type="PROSITE" id="PS51194">
    <property type="entry name" value="HELICASE_CTER"/>
    <property type="match status" value="1"/>
</dbReference>
<dbReference type="AlphaFoldDB" id="A0A8G1A205"/>